<keyword evidence="4" id="KW-1185">Reference proteome</keyword>
<feature type="domain" description="ATPase dynein-related AAA" evidence="2">
    <location>
        <begin position="278"/>
        <end position="393"/>
    </location>
</feature>
<protein>
    <submittedName>
        <fullName evidence="3">AAA-ATPase</fullName>
    </submittedName>
</protein>
<dbReference type="KEGG" id="vg:55616471"/>
<dbReference type="InterPro" id="IPR011704">
    <property type="entry name" value="ATPase_dyneun-rel_AAA"/>
</dbReference>
<name>A0A4Y6EST8_9CAUD</name>
<gene>
    <name evidence="3" type="primary">90</name>
    <name evidence="3" type="ORF">SEA_CHELMS_90</name>
</gene>
<dbReference type="Pfam" id="PF07728">
    <property type="entry name" value="AAA_5"/>
    <property type="match status" value="1"/>
</dbReference>
<dbReference type="GO" id="GO:0016887">
    <property type="term" value="F:ATP hydrolysis activity"/>
    <property type="evidence" value="ECO:0007669"/>
    <property type="project" value="InterPro"/>
</dbReference>
<dbReference type="RefSeq" id="YP_009846105.1">
    <property type="nucleotide sequence ID" value="NC_048768.1"/>
</dbReference>
<evidence type="ECO:0000256" key="1">
    <source>
        <dbReference type="SAM" id="MobiDB-lite"/>
    </source>
</evidence>
<dbReference type="Gene3D" id="3.40.50.300">
    <property type="entry name" value="P-loop containing nucleotide triphosphate hydrolases"/>
    <property type="match status" value="1"/>
</dbReference>
<organism evidence="3 4">
    <name type="scientific">Gordonia phage Chelms</name>
    <dbReference type="NCBI Taxonomy" id="2588132"/>
    <lineage>
        <taxon>Viruses</taxon>
        <taxon>Duplodnaviria</taxon>
        <taxon>Heunggongvirae</taxon>
        <taxon>Uroviricota</taxon>
        <taxon>Caudoviricetes</taxon>
        <taxon>Montyvirus</taxon>
        <taxon>Montyvirus chelms</taxon>
    </lineage>
</organism>
<sequence>MSKTCGTCPHLVEMQDTAQQTRIYGRPVQMMTCRARGLVIGTQSMTSAQINERMETLGSVCQMHSKNTSDVIIAPSIGIGVPKGPVASSGRAKTCKACYFYIAPVAVGERFSLPMGACAFFGKLIPDQRAADIARQCSEAKRGEVTDVTAHREAMLDSITLDPGLAKYLTPHDVPGGVGPKLWNKDSVDTSLEPSTYPTDQPVSEKQDQAGIRAWRRITQDDREVYIPIFKREIFSPEEQAKIPATGDQEHPETYIDHMGLTFTVAALWFKLDETPALHGKAGTGKTEFFRYMAWLMQIPFERISITGESEKDDLAGKMFFENNETVFKDGRIVAAWKKPNVVVLDEPNTGPPEVWQFIRPLTDNSKQLINDANEGEPVERNQFCFLGMAMNPAWDHRNVGAQVIGDADGSRLMHIFVDMPPEPLERQIIEERCSLDGYDIPKQTLDAIMKIAATIREMSNNDEVPLTWGIRNQIKVARATAWFPIEKAYNLAVLDYLEPETKAMVNNVVEQNTKGKVWM</sequence>
<dbReference type="InterPro" id="IPR027417">
    <property type="entry name" value="P-loop_NTPase"/>
</dbReference>
<proteinExistence type="predicted"/>
<dbReference type="PANTHER" id="PTHR42759">
    <property type="entry name" value="MOXR FAMILY PROTEIN"/>
    <property type="match status" value="1"/>
</dbReference>
<evidence type="ECO:0000259" key="2">
    <source>
        <dbReference type="Pfam" id="PF07728"/>
    </source>
</evidence>
<dbReference type="GO" id="GO:0005524">
    <property type="term" value="F:ATP binding"/>
    <property type="evidence" value="ECO:0007669"/>
    <property type="project" value="InterPro"/>
</dbReference>
<evidence type="ECO:0000313" key="3">
    <source>
        <dbReference type="EMBL" id="QDF18304.1"/>
    </source>
</evidence>
<dbReference type="InterPro" id="IPR050764">
    <property type="entry name" value="CbbQ/NirQ/NorQ/GpvN"/>
</dbReference>
<dbReference type="Proteomes" id="UP000315166">
    <property type="component" value="Segment"/>
</dbReference>
<feature type="region of interest" description="Disordered" evidence="1">
    <location>
        <begin position="189"/>
        <end position="208"/>
    </location>
</feature>
<evidence type="ECO:0000313" key="4">
    <source>
        <dbReference type="Proteomes" id="UP000315166"/>
    </source>
</evidence>
<feature type="compositionally biased region" description="Polar residues" evidence="1">
    <location>
        <begin position="189"/>
        <end position="202"/>
    </location>
</feature>
<dbReference type="PANTHER" id="PTHR42759:SF1">
    <property type="entry name" value="MAGNESIUM-CHELATASE SUBUNIT CHLD"/>
    <property type="match status" value="1"/>
</dbReference>
<dbReference type="SUPFAM" id="SSF52540">
    <property type="entry name" value="P-loop containing nucleoside triphosphate hydrolases"/>
    <property type="match status" value="1"/>
</dbReference>
<accession>A0A4Y6EST8</accession>
<dbReference type="GeneID" id="55616471"/>
<dbReference type="EMBL" id="MK801733">
    <property type="protein sequence ID" value="QDF18304.1"/>
    <property type="molecule type" value="Genomic_DNA"/>
</dbReference>
<reference evidence="3 4" key="1">
    <citation type="submission" date="2019-04" db="EMBL/GenBank/DDBJ databases">
        <authorList>
            <person name="Ahlbrecht B.C."/>
            <person name="Almail A."/>
            <person name="Blakestad S.M."/>
            <person name="Calhoun C.D."/>
            <person name="Chesley E."/>
            <person name="Craven C.R."/>
            <person name="Hoagland S.Z."/>
            <person name="Jost S.L."/>
            <person name="Manz Z.R."/>
            <person name="Pena P.B."/>
            <person name="Pfenning K.J."/>
            <person name="Postl L.C."/>
            <person name="Ramsey E.P."/>
            <person name="Roberts C.A."/>
            <person name="Sevcik K.M."/>
            <person name="Whitman F.C."/>
            <person name="Chia C.P."/>
            <person name="McKinney A.L."/>
            <person name="Tolsma S."/>
            <person name="Ward R.E."/>
            <person name="Garlena R.A."/>
            <person name="Russell D.A."/>
            <person name="Pope W.H."/>
            <person name="Jacobs-Sera D."/>
            <person name="Hatfull G.F."/>
        </authorList>
    </citation>
    <scope>NUCLEOTIDE SEQUENCE [LARGE SCALE GENOMIC DNA]</scope>
</reference>